<evidence type="ECO:0000313" key="2">
    <source>
        <dbReference type="EMBL" id="PWN17722.1"/>
    </source>
</evidence>
<dbReference type="EMBL" id="KZ819341">
    <property type="protein sequence ID" value="PWN17722.1"/>
    <property type="molecule type" value="Genomic_DNA"/>
</dbReference>
<sequence>MGEDKENKVDQLLHRWYTQVDVIRGCSRDGHIDGHGEYWLRTVSSSSVRSSFRGVQRLALPINNNMERNTSTHPRKADKENKAAPPALCIEISEADLALLSETGKVARERRGKTSATEDESDAAKRPGVPQDAEPSRVVKESRPRLWLFLLSPDGKQSPMLIWALGRGVPIQHALCVSGSTAR</sequence>
<organism evidence="2 3">
    <name type="scientific">Pseudomicrostroma glucosiphilum</name>
    <dbReference type="NCBI Taxonomy" id="1684307"/>
    <lineage>
        <taxon>Eukaryota</taxon>
        <taxon>Fungi</taxon>
        <taxon>Dikarya</taxon>
        <taxon>Basidiomycota</taxon>
        <taxon>Ustilaginomycotina</taxon>
        <taxon>Exobasidiomycetes</taxon>
        <taxon>Microstromatales</taxon>
        <taxon>Microstromatales incertae sedis</taxon>
        <taxon>Pseudomicrostroma</taxon>
    </lineage>
</organism>
<dbReference type="AlphaFoldDB" id="A0A316TW19"/>
<feature type="compositionally biased region" description="Polar residues" evidence="1">
    <location>
        <begin position="63"/>
        <end position="72"/>
    </location>
</feature>
<feature type="region of interest" description="Disordered" evidence="1">
    <location>
        <begin position="63"/>
        <end position="84"/>
    </location>
</feature>
<accession>A0A316TW19</accession>
<protein>
    <submittedName>
        <fullName evidence="2">Uncharacterized protein</fullName>
    </submittedName>
</protein>
<dbReference type="GeneID" id="37010928"/>
<gene>
    <name evidence="2" type="ORF">BCV69DRAFT_127571</name>
</gene>
<evidence type="ECO:0000256" key="1">
    <source>
        <dbReference type="SAM" id="MobiDB-lite"/>
    </source>
</evidence>
<dbReference type="Proteomes" id="UP000245942">
    <property type="component" value="Unassembled WGS sequence"/>
</dbReference>
<evidence type="ECO:0000313" key="3">
    <source>
        <dbReference type="Proteomes" id="UP000245942"/>
    </source>
</evidence>
<keyword evidence="3" id="KW-1185">Reference proteome</keyword>
<reference evidence="2 3" key="1">
    <citation type="journal article" date="2018" name="Mol. Biol. Evol.">
        <title>Broad Genomic Sampling Reveals a Smut Pathogenic Ancestry of the Fungal Clade Ustilaginomycotina.</title>
        <authorList>
            <person name="Kijpornyongpan T."/>
            <person name="Mondo S.J."/>
            <person name="Barry K."/>
            <person name="Sandor L."/>
            <person name="Lee J."/>
            <person name="Lipzen A."/>
            <person name="Pangilinan J."/>
            <person name="LaButti K."/>
            <person name="Hainaut M."/>
            <person name="Henrissat B."/>
            <person name="Grigoriev I.V."/>
            <person name="Spatafora J.W."/>
            <person name="Aime M.C."/>
        </authorList>
    </citation>
    <scope>NUCLEOTIDE SEQUENCE [LARGE SCALE GENOMIC DNA]</scope>
    <source>
        <strain evidence="2 3">MCA 4718</strain>
    </source>
</reference>
<feature type="region of interest" description="Disordered" evidence="1">
    <location>
        <begin position="106"/>
        <end position="138"/>
    </location>
</feature>
<dbReference type="RefSeq" id="XP_025344882.1">
    <property type="nucleotide sequence ID" value="XM_025489194.1"/>
</dbReference>
<name>A0A316TW19_9BASI</name>
<proteinExistence type="predicted"/>